<dbReference type="InterPro" id="IPR001250">
    <property type="entry name" value="Man6P_Isoase-1"/>
</dbReference>
<feature type="region of interest" description="Disordered" evidence="13">
    <location>
        <begin position="365"/>
        <end position="398"/>
    </location>
</feature>
<keyword evidence="7" id="KW-0479">Metal-binding</keyword>
<evidence type="ECO:0000256" key="8">
    <source>
        <dbReference type="ARBA" id="ARBA00022833"/>
    </source>
</evidence>
<dbReference type="SUPFAM" id="SSF51182">
    <property type="entry name" value="RmlC-like cupins"/>
    <property type="match status" value="1"/>
</dbReference>
<keyword evidence="9 10" id="KW-0413">Isomerase</keyword>
<dbReference type="Pfam" id="PF20512">
    <property type="entry name" value="PMI_typeI_hel"/>
    <property type="match status" value="1"/>
</dbReference>
<dbReference type="Pfam" id="PF20511">
    <property type="entry name" value="PMI_typeI_cat"/>
    <property type="match status" value="1"/>
</dbReference>
<dbReference type="Gene3D" id="2.60.120.10">
    <property type="entry name" value="Jelly Rolls"/>
    <property type="match status" value="2"/>
</dbReference>
<dbReference type="OrthoDB" id="6605218at2759"/>
<dbReference type="InterPro" id="IPR018050">
    <property type="entry name" value="Pmannose_isomerase-type1_CS"/>
</dbReference>
<comment type="catalytic activity">
    <reaction evidence="1 10">
        <text>D-mannose 6-phosphate = D-fructose 6-phosphate</text>
        <dbReference type="Rhea" id="RHEA:12356"/>
        <dbReference type="ChEBI" id="CHEBI:58735"/>
        <dbReference type="ChEBI" id="CHEBI:61527"/>
        <dbReference type="EC" id="5.3.1.8"/>
    </reaction>
</comment>
<dbReference type="RefSeq" id="XP_025598746.1">
    <property type="nucleotide sequence ID" value="XM_025740892.1"/>
</dbReference>
<dbReference type="NCBIfam" id="TIGR00218">
    <property type="entry name" value="manA"/>
    <property type="match status" value="1"/>
</dbReference>
<dbReference type="InterPro" id="IPR011051">
    <property type="entry name" value="RmlC_Cupin_sf"/>
</dbReference>
<dbReference type="GO" id="GO:0005829">
    <property type="term" value="C:cytosol"/>
    <property type="evidence" value="ECO:0007669"/>
    <property type="project" value="TreeGrafter"/>
</dbReference>
<dbReference type="STRING" id="58919.A0A316Z9J9"/>
<evidence type="ECO:0000256" key="1">
    <source>
        <dbReference type="ARBA" id="ARBA00000757"/>
    </source>
</evidence>
<evidence type="ECO:0000313" key="18">
    <source>
        <dbReference type="Proteomes" id="UP000245946"/>
    </source>
</evidence>
<dbReference type="EMBL" id="KZ819291">
    <property type="protein sequence ID" value="PWN98467.1"/>
    <property type="molecule type" value="Genomic_DNA"/>
</dbReference>
<feature type="compositionally biased region" description="Low complexity" evidence="13">
    <location>
        <begin position="457"/>
        <end position="470"/>
    </location>
</feature>
<dbReference type="InterPro" id="IPR046456">
    <property type="entry name" value="PMI_typeI_C"/>
</dbReference>
<dbReference type="Gene3D" id="1.10.441.10">
    <property type="entry name" value="Phosphomannose Isomerase, domain 2"/>
    <property type="match status" value="1"/>
</dbReference>
<evidence type="ECO:0000256" key="4">
    <source>
        <dbReference type="ARBA" id="ARBA00010772"/>
    </source>
</evidence>
<comment type="function">
    <text evidence="2">Involved in the synthesis of the GDP-mannose and dolichol-phosphate-mannose required for a number of critical mannosyl transfer reactions.</text>
</comment>
<feature type="region of interest" description="Disordered" evidence="13">
    <location>
        <begin position="447"/>
        <end position="477"/>
    </location>
</feature>
<evidence type="ECO:0000256" key="10">
    <source>
        <dbReference type="RuleBase" id="RU000611"/>
    </source>
</evidence>
<evidence type="ECO:0000256" key="5">
    <source>
        <dbReference type="ARBA" id="ARBA00011956"/>
    </source>
</evidence>
<feature type="domain" description="Phosphomannose isomerase type I C-terminal" evidence="14">
    <location>
        <begin position="402"/>
        <end position="445"/>
    </location>
</feature>
<evidence type="ECO:0000256" key="9">
    <source>
        <dbReference type="ARBA" id="ARBA00023235"/>
    </source>
</evidence>
<dbReference type="InterPro" id="IPR046458">
    <property type="entry name" value="PMI_typeI_hel"/>
</dbReference>
<proteinExistence type="inferred from homology"/>
<accession>A0A316Z9J9</accession>
<reference evidence="17 18" key="1">
    <citation type="journal article" date="2018" name="Mol. Biol. Evol.">
        <title>Broad Genomic Sampling Reveals a Smut Pathogenic Ancestry of the Fungal Clade Ustilaginomycotina.</title>
        <authorList>
            <person name="Kijpornyongpan T."/>
            <person name="Mondo S.J."/>
            <person name="Barry K."/>
            <person name="Sandor L."/>
            <person name="Lee J."/>
            <person name="Lipzen A."/>
            <person name="Pangilinan J."/>
            <person name="LaButti K."/>
            <person name="Hainaut M."/>
            <person name="Henrissat B."/>
            <person name="Grigoriev I.V."/>
            <person name="Spatafora J.W."/>
            <person name="Aime M.C."/>
        </authorList>
    </citation>
    <scope>NUCLEOTIDE SEQUENCE [LARGE SCALE GENOMIC DNA]</scope>
    <source>
        <strain evidence="17 18">MCA 4186</strain>
    </source>
</reference>
<protein>
    <recommendedName>
        <fullName evidence="6 10">Mannose-6-phosphate isomerase</fullName>
        <ecNumber evidence="5 10">5.3.1.8</ecNumber>
    </recommendedName>
</protein>
<evidence type="ECO:0000256" key="12">
    <source>
        <dbReference type="RuleBase" id="RU004248"/>
    </source>
</evidence>
<evidence type="ECO:0000256" key="7">
    <source>
        <dbReference type="ARBA" id="ARBA00022723"/>
    </source>
</evidence>
<feature type="domain" description="Phosphomannose isomerase type I helical insertion" evidence="16">
    <location>
        <begin position="224"/>
        <end position="302"/>
    </location>
</feature>
<evidence type="ECO:0000256" key="6">
    <source>
        <dbReference type="ARBA" id="ARBA00018236"/>
    </source>
</evidence>
<comment type="cofactor">
    <cofactor evidence="10">
        <name>Zn(2+)</name>
        <dbReference type="ChEBI" id="CHEBI:29105"/>
    </cofactor>
    <text evidence="10">Binds 1 zinc ion per subunit.</text>
</comment>
<dbReference type="InterPro" id="IPR014710">
    <property type="entry name" value="RmlC-like_jellyroll"/>
</dbReference>
<name>A0A316Z9J9_9BASI</name>
<dbReference type="Proteomes" id="UP000245946">
    <property type="component" value="Unassembled WGS sequence"/>
</dbReference>
<dbReference type="EC" id="5.3.1.8" evidence="5 10"/>
<dbReference type="PROSITE" id="PS00965">
    <property type="entry name" value="PMI_I_1"/>
    <property type="match status" value="1"/>
</dbReference>
<dbReference type="InterPro" id="IPR046457">
    <property type="entry name" value="PMI_typeI_cat"/>
</dbReference>
<comment type="similarity">
    <text evidence="4 11">Belongs to the mannose-6-phosphate isomerase type 1 family.</text>
</comment>
<dbReference type="UniPathway" id="UPA00126">
    <property type="reaction ID" value="UER00423"/>
</dbReference>
<dbReference type="GO" id="GO:0009298">
    <property type="term" value="P:GDP-mannose biosynthetic process"/>
    <property type="evidence" value="ECO:0007669"/>
    <property type="project" value="UniProtKB-UniPathway"/>
</dbReference>
<evidence type="ECO:0000256" key="3">
    <source>
        <dbReference type="ARBA" id="ARBA00004666"/>
    </source>
</evidence>
<dbReference type="GO" id="GO:0005975">
    <property type="term" value="P:carbohydrate metabolic process"/>
    <property type="evidence" value="ECO:0007669"/>
    <property type="project" value="InterPro"/>
</dbReference>
<gene>
    <name evidence="17" type="ORF">FA09DRAFT_317962</name>
</gene>
<evidence type="ECO:0000256" key="2">
    <source>
        <dbReference type="ARBA" id="ARBA00002564"/>
    </source>
</evidence>
<feature type="domain" description="Phosphomannose isomerase type I catalytic" evidence="15">
    <location>
        <begin position="31"/>
        <end position="189"/>
    </location>
</feature>
<dbReference type="PROSITE" id="PS00966">
    <property type="entry name" value="PMI_I_2"/>
    <property type="match status" value="1"/>
</dbReference>
<dbReference type="CDD" id="cd07011">
    <property type="entry name" value="cupin_PMI_type_I_N"/>
    <property type="match status" value="1"/>
</dbReference>
<dbReference type="InterPro" id="IPR016305">
    <property type="entry name" value="Mannose-6-P_Isomerase"/>
</dbReference>
<dbReference type="PANTHER" id="PTHR10309:SF0">
    <property type="entry name" value="MANNOSE-6-PHOSPHATE ISOMERASE"/>
    <property type="match status" value="1"/>
</dbReference>
<dbReference type="GeneID" id="37268436"/>
<dbReference type="Pfam" id="PF01238">
    <property type="entry name" value="PMI_typeI_C"/>
    <property type="match status" value="1"/>
</dbReference>
<dbReference type="AlphaFoldDB" id="A0A316Z9J9"/>
<evidence type="ECO:0000256" key="13">
    <source>
        <dbReference type="SAM" id="MobiDB-lite"/>
    </source>
</evidence>
<dbReference type="PANTHER" id="PTHR10309">
    <property type="entry name" value="MANNOSE-6-PHOSPHATE ISOMERASE"/>
    <property type="match status" value="1"/>
</dbReference>
<feature type="compositionally biased region" description="Low complexity" evidence="13">
    <location>
        <begin position="1"/>
        <end position="17"/>
    </location>
</feature>
<feature type="region of interest" description="Disordered" evidence="13">
    <location>
        <begin position="1"/>
        <end position="20"/>
    </location>
</feature>
<sequence length="521" mass="56361">MPSASSSSSSGASSSASKDPYGPYGPFGAAFELKPGTQHYEWGMTREDGALVAKLASASDPKVEKAKEGTKFAELWMGTHPTVPSSIIPPPNSPTPPDGSPIQLSSYLARHPALLGARPRYFKRPAGELPFLFKILSVGKALSIQAHPDKELGKKLHGEKPDSYKDDNHKPEMAIALTDFEGFCGFRPLSEMHKYLDAVPEFAQVVNAPVAFVSELAWASQPSSGTTDEETRSWVRGIFGRLMRAQSTTYKTAVMRLAARYRQALDDGKASELEVEEDVARLVVRLNEQYPADIGVLCTFVLNVVHLSPGQAMFLGANEPHAYLRGEIVECMAASDNVVRAGLTPKERDVETLVEMLTYSTGGAEKQRMSATAYTPAEDSANAEAYASPKEKEDGTPDVPTLLYDPPIEEFSVLRTCLAPGASETQKPLDGPSILLVTQGANAKLIARPRPLPQEQANGSRSRSNSAANGHTLAPDAPREFEVKQPGHTYFVGAGCEVELRNEGDEELVVFRAFVEVPADE</sequence>
<evidence type="ECO:0000259" key="15">
    <source>
        <dbReference type="Pfam" id="PF20511"/>
    </source>
</evidence>
<dbReference type="GO" id="GO:0008270">
    <property type="term" value="F:zinc ion binding"/>
    <property type="evidence" value="ECO:0007669"/>
    <property type="project" value="InterPro"/>
</dbReference>
<evidence type="ECO:0000259" key="16">
    <source>
        <dbReference type="Pfam" id="PF20512"/>
    </source>
</evidence>
<evidence type="ECO:0000256" key="11">
    <source>
        <dbReference type="RuleBase" id="RU004189"/>
    </source>
</evidence>
<evidence type="ECO:0000313" key="17">
    <source>
        <dbReference type="EMBL" id="PWN98467.1"/>
    </source>
</evidence>
<keyword evidence="18" id="KW-1185">Reference proteome</keyword>
<organism evidence="17 18">
    <name type="scientific">Tilletiopsis washingtonensis</name>
    <dbReference type="NCBI Taxonomy" id="58919"/>
    <lineage>
        <taxon>Eukaryota</taxon>
        <taxon>Fungi</taxon>
        <taxon>Dikarya</taxon>
        <taxon>Basidiomycota</taxon>
        <taxon>Ustilaginomycotina</taxon>
        <taxon>Exobasidiomycetes</taxon>
        <taxon>Entylomatales</taxon>
        <taxon>Entylomatales incertae sedis</taxon>
        <taxon>Tilletiopsis</taxon>
    </lineage>
</organism>
<evidence type="ECO:0000259" key="14">
    <source>
        <dbReference type="Pfam" id="PF01238"/>
    </source>
</evidence>
<keyword evidence="8 10" id="KW-0862">Zinc</keyword>
<comment type="pathway">
    <text evidence="3 12">Nucleotide-sugar biosynthesis; GDP-alpha-D-mannose biosynthesis; alpha-D-mannose 1-phosphate from D-fructose 6-phosphate: step 1/2.</text>
</comment>
<dbReference type="GO" id="GO:0004476">
    <property type="term" value="F:mannose-6-phosphate isomerase activity"/>
    <property type="evidence" value="ECO:0007669"/>
    <property type="project" value="UniProtKB-EC"/>
</dbReference>
<dbReference type="PRINTS" id="PR00714">
    <property type="entry name" value="MAN6PISMRASE"/>
</dbReference>